<proteinExistence type="predicted"/>
<dbReference type="AlphaFoldDB" id="A0A2H1VLB5"/>
<evidence type="ECO:0000313" key="2">
    <source>
        <dbReference type="EMBL" id="SOQ41613.1"/>
    </source>
</evidence>
<sequence length="97" mass="11074">MERILMTSGIPEVIKIRIQTRAADHLTERYRGSGFKQEQERADTPSRLNQDGKRHIFSLTHLGGFYCYTDMDSTAIEDFRIKILPLFRGAGGNVSNQ</sequence>
<feature type="region of interest" description="Disordered" evidence="1">
    <location>
        <begin position="30"/>
        <end position="49"/>
    </location>
</feature>
<organism evidence="2">
    <name type="scientific">Spodoptera frugiperda</name>
    <name type="common">Fall armyworm</name>
    <dbReference type="NCBI Taxonomy" id="7108"/>
    <lineage>
        <taxon>Eukaryota</taxon>
        <taxon>Metazoa</taxon>
        <taxon>Ecdysozoa</taxon>
        <taxon>Arthropoda</taxon>
        <taxon>Hexapoda</taxon>
        <taxon>Insecta</taxon>
        <taxon>Pterygota</taxon>
        <taxon>Neoptera</taxon>
        <taxon>Endopterygota</taxon>
        <taxon>Lepidoptera</taxon>
        <taxon>Glossata</taxon>
        <taxon>Ditrysia</taxon>
        <taxon>Noctuoidea</taxon>
        <taxon>Noctuidae</taxon>
        <taxon>Amphipyrinae</taxon>
        <taxon>Spodoptera</taxon>
    </lineage>
</organism>
<gene>
    <name evidence="2" type="ORF">SFRICE_010456</name>
</gene>
<name>A0A2H1VLB5_SPOFR</name>
<accession>A0A2H1VLB5</accession>
<dbReference type="EMBL" id="ODYU01003190">
    <property type="protein sequence ID" value="SOQ41613.1"/>
    <property type="molecule type" value="Genomic_DNA"/>
</dbReference>
<reference evidence="2" key="1">
    <citation type="submission" date="2016-07" db="EMBL/GenBank/DDBJ databases">
        <authorList>
            <person name="Bretaudeau A."/>
        </authorList>
    </citation>
    <scope>NUCLEOTIDE SEQUENCE</scope>
    <source>
        <strain evidence="2">Rice</strain>
        <tissue evidence="2">Whole body</tissue>
    </source>
</reference>
<evidence type="ECO:0000256" key="1">
    <source>
        <dbReference type="SAM" id="MobiDB-lite"/>
    </source>
</evidence>
<protein>
    <submittedName>
        <fullName evidence="2">SFRICE_010456</fullName>
    </submittedName>
</protein>